<dbReference type="PANTHER" id="PTHR22753:SF14">
    <property type="entry name" value="MONOACYLGLYCEROL_DIACYLGLYCEROL O-ACYLTRANSFERASE"/>
    <property type="match status" value="1"/>
</dbReference>
<keyword evidence="1" id="KW-0472">Membrane</keyword>
<keyword evidence="1 4" id="KW-0812">Transmembrane</keyword>
<dbReference type="AlphaFoldDB" id="A0A6J0CCU5"/>
<organism evidence="4">
    <name type="scientific">Neodiprion lecontei</name>
    <name type="common">Redheaded pine sawfly</name>
    <dbReference type="NCBI Taxonomy" id="441921"/>
    <lineage>
        <taxon>Eukaryota</taxon>
        <taxon>Metazoa</taxon>
        <taxon>Ecdysozoa</taxon>
        <taxon>Arthropoda</taxon>
        <taxon>Hexapoda</taxon>
        <taxon>Insecta</taxon>
        <taxon>Pterygota</taxon>
        <taxon>Neoptera</taxon>
        <taxon>Endopterygota</taxon>
        <taxon>Hymenoptera</taxon>
        <taxon>Tenthredinoidea</taxon>
        <taxon>Diprionidae</taxon>
        <taxon>Diprioninae</taxon>
        <taxon>Neodiprion</taxon>
    </lineage>
</organism>
<protein>
    <submittedName>
        <fullName evidence="4">Transmembrane protein 68 isoform X1</fullName>
    </submittedName>
</protein>
<dbReference type="OrthoDB" id="44277at2759"/>
<dbReference type="InParanoid" id="A0A6J0CCU5"/>
<dbReference type="KEGG" id="nlo:107227795"/>
<keyword evidence="3" id="KW-1185">Reference proteome</keyword>
<keyword evidence="1" id="KW-1133">Transmembrane helix</keyword>
<gene>
    <name evidence="4" type="primary">LOC107227795</name>
</gene>
<dbReference type="CDD" id="cd07987">
    <property type="entry name" value="LPLAT_MGAT-like"/>
    <property type="match status" value="1"/>
</dbReference>
<sequence>MISLVPNIWQMIGGFIVEYIDIDVDFTLWLSWLLMPLLITFLLPLVIVVLLYATASILYVYKLHRARLRHAYETDWKNAARNTVAAVWDAHGWIWHGYEIVGLNNIPENEPVLFVYYHGAIPIDLYYFISKVFLYNSKLIHTVADRFLFKVPGWSIISDVLKVIPGTIQTCSSILKEGNMLAISPGGVYEAQFGDCYYRLMWKKRLGFAKVALDAKVKIIPIFTRNLREAFRTVSWGRRIWLRIYAATRFPFVPIFGGFPVKLVTFVGKPISYDSSLSAEELQVKVATALEDLIKKHQKLPGSITRALLERVYQMSSDVRYEE</sequence>
<dbReference type="InterPro" id="IPR002123">
    <property type="entry name" value="Plipid/glycerol_acylTrfase"/>
</dbReference>
<feature type="transmembrane region" description="Helical" evidence="1">
    <location>
        <begin position="33"/>
        <end position="61"/>
    </location>
</feature>
<dbReference type="FunCoup" id="A0A6J0CCU5">
    <property type="interactions" value="1885"/>
</dbReference>
<dbReference type="Pfam" id="PF01553">
    <property type="entry name" value="Acyltransferase"/>
    <property type="match status" value="1"/>
</dbReference>
<accession>A0A6J0CCU5</accession>
<dbReference type="GO" id="GO:0016746">
    <property type="term" value="F:acyltransferase activity"/>
    <property type="evidence" value="ECO:0007669"/>
    <property type="project" value="InterPro"/>
</dbReference>
<dbReference type="PANTHER" id="PTHR22753">
    <property type="entry name" value="TRANSMEMBRANE PROTEIN 68"/>
    <property type="match status" value="1"/>
</dbReference>
<evidence type="ECO:0000313" key="4">
    <source>
        <dbReference type="RefSeq" id="XP_015524528.1"/>
    </source>
</evidence>
<dbReference type="RefSeq" id="XP_015524528.1">
    <property type="nucleotide sequence ID" value="XM_015669042.2"/>
</dbReference>
<evidence type="ECO:0000259" key="2">
    <source>
        <dbReference type="Pfam" id="PF01553"/>
    </source>
</evidence>
<evidence type="ECO:0000256" key="1">
    <source>
        <dbReference type="SAM" id="Phobius"/>
    </source>
</evidence>
<reference evidence="4" key="1">
    <citation type="submission" date="2025-08" db="UniProtKB">
        <authorList>
            <consortium name="RefSeq"/>
        </authorList>
    </citation>
    <scope>IDENTIFICATION</scope>
    <source>
        <tissue evidence="4">Thorax and Abdomen</tissue>
    </source>
</reference>
<feature type="domain" description="Phospholipid/glycerol acyltransferase" evidence="2">
    <location>
        <begin position="99"/>
        <end position="223"/>
    </location>
</feature>
<dbReference type="Proteomes" id="UP000829291">
    <property type="component" value="Chromosome 3"/>
</dbReference>
<proteinExistence type="predicted"/>
<name>A0A6J0CCU5_NEOLC</name>
<dbReference type="GeneID" id="107227795"/>
<dbReference type="GO" id="GO:0016020">
    <property type="term" value="C:membrane"/>
    <property type="evidence" value="ECO:0007669"/>
    <property type="project" value="TreeGrafter"/>
</dbReference>
<evidence type="ECO:0000313" key="3">
    <source>
        <dbReference type="Proteomes" id="UP000829291"/>
    </source>
</evidence>